<dbReference type="InterPro" id="IPR007393">
    <property type="entry name" value="YlxR_dom"/>
</dbReference>
<feature type="domain" description="YlxR" evidence="1">
    <location>
        <begin position="9"/>
        <end position="83"/>
    </location>
</feature>
<name>A0ABW4YMH1_9BACL</name>
<dbReference type="PANTHER" id="PTHR34215:SF1">
    <property type="entry name" value="YLXR DOMAIN-CONTAINING PROTEIN"/>
    <property type="match status" value="1"/>
</dbReference>
<keyword evidence="3" id="KW-1185">Reference proteome</keyword>
<dbReference type="CDD" id="cd00279">
    <property type="entry name" value="YlxR"/>
    <property type="match status" value="1"/>
</dbReference>
<dbReference type="NCBIfam" id="NF047356">
    <property type="entry name" value="RNA_bind_RnpM"/>
    <property type="match status" value="1"/>
</dbReference>
<accession>A0ABW4YMH1</accession>
<sequence>MKPRKVPLRKCVACQEMMPKRELIRVVRTPDEEIMVDLTGKKAGRGAYLCGKLNCFALAQKSKALDRALKQTVDEAVYVQLKQQFIAVEQQFIANKGNTNDES</sequence>
<dbReference type="Gene3D" id="3.30.1230.10">
    <property type="entry name" value="YlxR-like"/>
    <property type="match status" value="1"/>
</dbReference>
<dbReference type="Proteomes" id="UP001597362">
    <property type="component" value="Unassembled WGS sequence"/>
</dbReference>
<dbReference type="InterPro" id="IPR035931">
    <property type="entry name" value="YlxR-like_sf"/>
</dbReference>
<organism evidence="2 3">
    <name type="scientific">Paenibacillus yanchengensis</name>
    <dbReference type="NCBI Taxonomy" id="2035833"/>
    <lineage>
        <taxon>Bacteria</taxon>
        <taxon>Bacillati</taxon>
        <taxon>Bacillota</taxon>
        <taxon>Bacilli</taxon>
        <taxon>Bacillales</taxon>
        <taxon>Paenibacillaceae</taxon>
        <taxon>Paenibacillus</taxon>
    </lineage>
</organism>
<gene>
    <name evidence="2" type="primary">rnpM</name>
    <name evidence="2" type="synonym">ylxR</name>
    <name evidence="2" type="ORF">ACFSJH_13755</name>
</gene>
<dbReference type="RefSeq" id="WP_377773317.1">
    <property type="nucleotide sequence ID" value="NZ_JBHUHO010000032.1"/>
</dbReference>
<evidence type="ECO:0000313" key="2">
    <source>
        <dbReference type="EMBL" id="MFD2116787.1"/>
    </source>
</evidence>
<dbReference type="PANTHER" id="PTHR34215">
    <property type="entry name" value="BLL0784 PROTEIN"/>
    <property type="match status" value="1"/>
</dbReference>
<dbReference type="InterPro" id="IPR037465">
    <property type="entry name" value="YlxR"/>
</dbReference>
<dbReference type="EMBL" id="JBHUHO010000032">
    <property type="protein sequence ID" value="MFD2116787.1"/>
    <property type="molecule type" value="Genomic_DNA"/>
</dbReference>
<evidence type="ECO:0000313" key="3">
    <source>
        <dbReference type="Proteomes" id="UP001597362"/>
    </source>
</evidence>
<protein>
    <submittedName>
        <fullName evidence="2">RNase P modulator RnpM</fullName>
    </submittedName>
</protein>
<reference evidence="3" key="1">
    <citation type="journal article" date="2019" name="Int. J. Syst. Evol. Microbiol.">
        <title>The Global Catalogue of Microorganisms (GCM) 10K type strain sequencing project: providing services to taxonomists for standard genome sequencing and annotation.</title>
        <authorList>
            <consortium name="The Broad Institute Genomics Platform"/>
            <consortium name="The Broad Institute Genome Sequencing Center for Infectious Disease"/>
            <person name="Wu L."/>
            <person name="Ma J."/>
        </authorList>
    </citation>
    <scope>NUCLEOTIDE SEQUENCE [LARGE SCALE GENOMIC DNA]</scope>
    <source>
        <strain evidence="3">GH52</strain>
    </source>
</reference>
<dbReference type="Pfam" id="PF04296">
    <property type="entry name" value="YlxR"/>
    <property type="match status" value="1"/>
</dbReference>
<proteinExistence type="predicted"/>
<evidence type="ECO:0000259" key="1">
    <source>
        <dbReference type="Pfam" id="PF04296"/>
    </source>
</evidence>
<comment type="caution">
    <text evidence="2">The sequence shown here is derived from an EMBL/GenBank/DDBJ whole genome shotgun (WGS) entry which is preliminary data.</text>
</comment>
<dbReference type="SUPFAM" id="SSF64376">
    <property type="entry name" value="YlxR-like"/>
    <property type="match status" value="1"/>
</dbReference>